<accession>A0ABR8CX97</accession>
<dbReference type="Pfam" id="PF10517">
    <property type="entry name" value="DM13"/>
    <property type="match status" value="1"/>
</dbReference>
<dbReference type="PROSITE" id="PS51549">
    <property type="entry name" value="DM13"/>
    <property type="match status" value="1"/>
</dbReference>
<dbReference type="PROSITE" id="PS51257">
    <property type="entry name" value="PROKAR_LIPOPROTEIN"/>
    <property type="match status" value="1"/>
</dbReference>
<dbReference type="Proteomes" id="UP000607281">
    <property type="component" value="Unassembled WGS sequence"/>
</dbReference>
<protein>
    <submittedName>
        <fullName evidence="3">DM13 domain-containing protein</fullName>
    </submittedName>
</protein>
<organism evidence="3 4">
    <name type="scientific">Anabaena subtropica FACHB-260</name>
    <dbReference type="NCBI Taxonomy" id="2692884"/>
    <lineage>
        <taxon>Bacteria</taxon>
        <taxon>Bacillati</taxon>
        <taxon>Cyanobacteriota</taxon>
        <taxon>Cyanophyceae</taxon>
        <taxon>Nostocales</taxon>
        <taxon>Nostocaceae</taxon>
        <taxon>Anabaena</taxon>
    </lineage>
</organism>
<dbReference type="EMBL" id="JACJRF010000070">
    <property type="protein sequence ID" value="MBD2347075.1"/>
    <property type="molecule type" value="Genomic_DNA"/>
</dbReference>
<gene>
    <name evidence="3" type="ORF">H6G18_23485</name>
</gene>
<keyword evidence="4" id="KW-1185">Reference proteome</keyword>
<reference evidence="3 4" key="1">
    <citation type="journal article" date="2020" name="ISME J.">
        <title>Comparative genomics reveals insights into cyanobacterial evolution and habitat adaptation.</title>
        <authorList>
            <person name="Chen M.Y."/>
            <person name="Teng W.K."/>
            <person name="Zhao L."/>
            <person name="Hu C.X."/>
            <person name="Zhou Y.K."/>
            <person name="Han B.P."/>
            <person name="Song L.R."/>
            <person name="Shu W.S."/>
        </authorList>
    </citation>
    <scope>NUCLEOTIDE SEQUENCE [LARGE SCALE GENOMIC DNA]</scope>
    <source>
        <strain evidence="3 4">FACHB-260</strain>
    </source>
</reference>
<evidence type="ECO:0000256" key="1">
    <source>
        <dbReference type="SAM" id="SignalP"/>
    </source>
</evidence>
<dbReference type="InterPro" id="IPR019545">
    <property type="entry name" value="DM13_domain"/>
</dbReference>
<feature type="domain" description="DM13" evidence="2">
    <location>
        <begin position="36"/>
        <end position="144"/>
    </location>
</feature>
<evidence type="ECO:0000313" key="3">
    <source>
        <dbReference type="EMBL" id="MBD2347075.1"/>
    </source>
</evidence>
<comment type="caution">
    <text evidence="3">The sequence shown here is derived from an EMBL/GenBank/DDBJ whole genome shotgun (WGS) entry which is preliminary data.</text>
</comment>
<feature type="chain" id="PRO_5045916242" evidence="1">
    <location>
        <begin position="27"/>
        <end position="144"/>
    </location>
</feature>
<feature type="signal peptide" evidence="1">
    <location>
        <begin position="1"/>
        <end position="26"/>
    </location>
</feature>
<proteinExistence type="predicted"/>
<evidence type="ECO:0000313" key="4">
    <source>
        <dbReference type="Proteomes" id="UP000607281"/>
    </source>
</evidence>
<dbReference type="RefSeq" id="WP_190409481.1">
    <property type="nucleotide sequence ID" value="NZ_JACJRF010000070.1"/>
</dbReference>
<keyword evidence="1" id="KW-0732">Signal</keyword>
<evidence type="ECO:0000259" key="2">
    <source>
        <dbReference type="PROSITE" id="PS51549"/>
    </source>
</evidence>
<name>A0ABR8CX97_9NOST</name>
<sequence>MRCKYLIIIGLIGVLTIGCTSQTVTQTPTATTVATSDIKPGNFQAGEHPTQGQVTVVKEAETSYLEFDQNFKTDQGPDLYVILYRSAKPPISGIQEKDYVSIARLQKTSGNQRYALPKNINLQEFKSVAIWCQKFNATFGYAVL</sequence>